<evidence type="ECO:0000256" key="2">
    <source>
        <dbReference type="ARBA" id="ARBA00023445"/>
    </source>
</evidence>
<evidence type="ECO:0000256" key="1">
    <source>
        <dbReference type="ARBA" id="ARBA00023002"/>
    </source>
</evidence>
<dbReference type="InterPro" id="IPR050425">
    <property type="entry name" value="NAD(P)_dehydrat-like"/>
</dbReference>
<organism evidence="4 5">
    <name type="scientific">Fibroporia radiculosa</name>
    <dbReference type="NCBI Taxonomy" id="599839"/>
    <lineage>
        <taxon>Eukaryota</taxon>
        <taxon>Fungi</taxon>
        <taxon>Dikarya</taxon>
        <taxon>Basidiomycota</taxon>
        <taxon>Agaricomycotina</taxon>
        <taxon>Agaricomycetes</taxon>
        <taxon>Polyporales</taxon>
        <taxon>Fibroporiaceae</taxon>
        <taxon>Fibroporia</taxon>
    </lineage>
</organism>
<evidence type="ECO:0000313" key="4">
    <source>
        <dbReference type="EMBL" id="CCM04264.1"/>
    </source>
</evidence>
<dbReference type="Gene3D" id="3.40.50.720">
    <property type="entry name" value="NAD(P)-binding Rossmann-like Domain"/>
    <property type="match status" value="2"/>
</dbReference>
<dbReference type="Proteomes" id="UP000006352">
    <property type="component" value="Unassembled WGS sequence"/>
</dbReference>
<dbReference type="PANTHER" id="PTHR10366:SF564">
    <property type="entry name" value="STEROL-4-ALPHA-CARBOXYLATE 3-DEHYDROGENASE, DECARBOXYLATING"/>
    <property type="match status" value="1"/>
</dbReference>
<accession>J4H427</accession>
<dbReference type="RefSeq" id="XP_012183547.1">
    <property type="nucleotide sequence ID" value="XM_012328157.1"/>
</dbReference>
<dbReference type="HOGENOM" id="CLU_007383_9_2_1"/>
<dbReference type="GO" id="GO:0016616">
    <property type="term" value="F:oxidoreductase activity, acting on the CH-OH group of donors, NAD or NADP as acceptor"/>
    <property type="evidence" value="ECO:0007669"/>
    <property type="project" value="TreeGrafter"/>
</dbReference>
<dbReference type="GO" id="GO:0032259">
    <property type="term" value="P:methylation"/>
    <property type="evidence" value="ECO:0007669"/>
    <property type="project" value="InterPro"/>
</dbReference>
<dbReference type="GO" id="GO:0008168">
    <property type="term" value="F:methyltransferase activity"/>
    <property type="evidence" value="ECO:0007669"/>
    <property type="project" value="InterPro"/>
</dbReference>
<reference evidence="4 5" key="1">
    <citation type="journal article" date="2012" name="Appl. Environ. Microbiol.">
        <title>Short-read sequencing for genomic analysis of the brown rot fungus Fibroporia radiculosa.</title>
        <authorList>
            <person name="Tang J.D."/>
            <person name="Perkins A.D."/>
            <person name="Sonstegard T.S."/>
            <person name="Schroeder S.G."/>
            <person name="Burgess S.C."/>
            <person name="Diehl S.V."/>
        </authorList>
    </citation>
    <scope>NUCLEOTIDE SEQUENCE [LARGE SCALE GENOMIC DNA]</scope>
    <source>
        <strain evidence="4 5">TFFH 294</strain>
    </source>
</reference>
<keyword evidence="5" id="KW-1185">Reference proteome</keyword>
<dbReference type="EMBL" id="HE797146">
    <property type="protein sequence ID" value="CCM04264.1"/>
    <property type="molecule type" value="Genomic_DNA"/>
</dbReference>
<evidence type="ECO:0000259" key="3">
    <source>
        <dbReference type="Pfam" id="PF01370"/>
    </source>
</evidence>
<sequence>MPTATSGKVLVTGANGFIALWVVRTLLEQGYAVRGTVRSEGKARHLKEVFASYGDKLEVVIVEDITKAGAFDEAVKGVDAIEHTASPFHFKADDPDELIVPAVHGTTRVLESALAYGTAVKRIVVTSSCASVMEAQEAPRVFSEVDWNNAAIAEVREKGRAATQPAKYRASKTLAEKAAWEFVEKNKDKLTWDLVVLNPPYVFGPTIHEVSAAEALNESMHDWFYSIFKGSKNAKQLSTIGSSWVDVRDLAEAHVLAIKRPEAGGERIIVSEGPWKWQDWVNVARELGADIPAGDESYDPAKTTHYIVFDTTKAGKLLDLKDHGKGGRRKFAEKNKDKLAWDLVVLNPPYVFGPTIHEVGAAEALNESMHDWFHSIFKGSKNAKQLSTIGSSWVDVRDLAEAHVLAIKRPEAGGERIIVSEGPWKWQDWVNVARELGADIPAGDESYDPAKTTHYIVYDTTKAGKLLDLKYRSIKECLADTMQDLKARGWI</sequence>
<dbReference type="PROSITE" id="PS00092">
    <property type="entry name" value="N6_MTASE"/>
    <property type="match status" value="2"/>
</dbReference>
<dbReference type="InterPro" id="IPR001509">
    <property type="entry name" value="Epimerase_deHydtase"/>
</dbReference>
<proteinExistence type="inferred from homology"/>
<dbReference type="AlphaFoldDB" id="J4H427"/>
<comment type="similarity">
    <text evidence="2">Belongs to the NAD(P)-dependent epimerase/dehydratase family. Dihydroflavonol-4-reductase subfamily.</text>
</comment>
<dbReference type="InterPro" id="IPR002052">
    <property type="entry name" value="DNA_methylase_N6_adenine_CS"/>
</dbReference>
<dbReference type="STRING" id="599839.J4H427"/>
<dbReference type="GO" id="GO:0003676">
    <property type="term" value="F:nucleic acid binding"/>
    <property type="evidence" value="ECO:0007669"/>
    <property type="project" value="InterPro"/>
</dbReference>
<keyword evidence="1" id="KW-0560">Oxidoreductase</keyword>
<evidence type="ECO:0000313" key="5">
    <source>
        <dbReference type="Proteomes" id="UP000006352"/>
    </source>
</evidence>
<dbReference type="InterPro" id="IPR036291">
    <property type="entry name" value="NAD(P)-bd_dom_sf"/>
</dbReference>
<feature type="domain" description="NAD-dependent epimerase/dehydratase" evidence="3">
    <location>
        <begin position="9"/>
        <end position="266"/>
    </location>
</feature>
<gene>
    <name evidence="4" type="ORF">FIBRA_06433</name>
</gene>
<dbReference type="OrthoDB" id="2735536at2759"/>
<dbReference type="Pfam" id="PF01370">
    <property type="entry name" value="Epimerase"/>
    <property type="match status" value="1"/>
</dbReference>
<name>J4H427_9APHY</name>
<dbReference type="InParanoid" id="J4H427"/>
<dbReference type="SUPFAM" id="SSF51735">
    <property type="entry name" value="NAD(P)-binding Rossmann-fold domains"/>
    <property type="match status" value="2"/>
</dbReference>
<dbReference type="GeneID" id="24099175"/>
<dbReference type="PANTHER" id="PTHR10366">
    <property type="entry name" value="NAD DEPENDENT EPIMERASE/DEHYDRATASE"/>
    <property type="match status" value="1"/>
</dbReference>
<dbReference type="CDD" id="cd05227">
    <property type="entry name" value="AR_SDR_e"/>
    <property type="match status" value="1"/>
</dbReference>
<dbReference type="FunCoup" id="J4H427">
    <property type="interactions" value="59"/>
</dbReference>
<protein>
    <recommendedName>
        <fullName evidence="3">NAD-dependent epimerase/dehydratase domain-containing protein</fullName>
    </recommendedName>
</protein>